<accession>A0ABY2RG57</accession>
<gene>
    <name evidence="6" type="ORF">FCG67_18000</name>
</gene>
<dbReference type="SUPFAM" id="SSF46689">
    <property type="entry name" value="Homeodomain-like"/>
    <property type="match status" value="1"/>
</dbReference>
<evidence type="ECO:0000313" key="7">
    <source>
        <dbReference type="Proteomes" id="UP000305109"/>
    </source>
</evidence>
<dbReference type="Gene3D" id="1.10.357.10">
    <property type="entry name" value="Tetracycline Repressor, domain 2"/>
    <property type="match status" value="1"/>
</dbReference>
<dbReference type="EMBL" id="SUMD01000009">
    <property type="protein sequence ID" value="TJZ75921.1"/>
    <property type="molecule type" value="Genomic_DNA"/>
</dbReference>
<keyword evidence="7" id="KW-1185">Reference proteome</keyword>
<dbReference type="SUPFAM" id="SSF48498">
    <property type="entry name" value="Tetracyclin repressor-like, C-terminal domain"/>
    <property type="match status" value="1"/>
</dbReference>
<keyword evidence="3" id="KW-0804">Transcription</keyword>
<dbReference type="RefSeq" id="WP_136911071.1">
    <property type="nucleotide sequence ID" value="NZ_SUMD01000009.1"/>
</dbReference>
<comment type="caution">
    <text evidence="6">The sequence shown here is derived from an EMBL/GenBank/DDBJ whole genome shotgun (WGS) entry which is preliminary data.</text>
</comment>
<evidence type="ECO:0000256" key="4">
    <source>
        <dbReference type="PROSITE-ProRule" id="PRU00335"/>
    </source>
</evidence>
<dbReference type="PANTHER" id="PTHR30055">
    <property type="entry name" value="HTH-TYPE TRANSCRIPTIONAL REGULATOR RUTR"/>
    <property type="match status" value="1"/>
</dbReference>
<evidence type="ECO:0000259" key="5">
    <source>
        <dbReference type="PROSITE" id="PS50977"/>
    </source>
</evidence>
<keyword evidence="2 4" id="KW-0238">DNA-binding</keyword>
<dbReference type="InterPro" id="IPR001647">
    <property type="entry name" value="HTH_TetR"/>
</dbReference>
<proteinExistence type="predicted"/>
<dbReference type="InterPro" id="IPR009057">
    <property type="entry name" value="Homeodomain-like_sf"/>
</dbReference>
<keyword evidence="1" id="KW-0805">Transcription regulation</keyword>
<feature type="domain" description="HTH tetR-type" evidence="5">
    <location>
        <begin position="15"/>
        <end position="74"/>
    </location>
</feature>
<reference evidence="6 7" key="1">
    <citation type="submission" date="2019-04" db="EMBL/GenBank/DDBJ databases">
        <title>Rhodococcus oryzae sp. nov., a novel actinomycete isolated from rhizosphere soil of rice (Oryza sativa L.).</title>
        <authorList>
            <person name="Li C."/>
        </authorList>
    </citation>
    <scope>NUCLEOTIDE SEQUENCE [LARGE SCALE GENOMIC DNA]</scope>
    <source>
        <strain evidence="6 7">NEAU-CX67</strain>
    </source>
</reference>
<feature type="DNA-binding region" description="H-T-H motif" evidence="4">
    <location>
        <begin position="37"/>
        <end position="56"/>
    </location>
</feature>
<evidence type="ECO:0000256" key="2">
    <source>
        <dbReference type="ARBA" id="ARBA00023125"/>
    </source>
</evidence>
<dbReference type="InterPro" id="IPR050109">
    <property type="entry name" value="HTH-type_TetR-like_transc_reg"/>
</dbReference>
<dbReference type="PANTHER" id="PTHR30055:SF234">
    <property type="entry name" value="HTH-TYPE TRANSCRIPTIONAL REGULATOR BETI"/>
    <property type="match status" value="1"/>
</dbReference>
<organism evidence="6 7">
    <name type="scientific">Rhodococcus oryzae</name>
    <dbReference type="NCBI Taxonomy" id="2571143"/>
    <lineage>
        <taxon>Bacteria</taxon>
        <taxon>Bacillati</taxon>
        <taxon>Actinomycetota</taxon>
        <taxon>Actinomycetes</taxon>
        <taxon>Mycobacteriales</taxon>
        <taxon>Nocardiaceae</taxon>
        <taxon>Rhodococcus</taxon>
    </lineage>
</organism>
<sequence>MNAERRVNRGPQAAAGNRAALVDAARRVFAENGVDAPLSLIARAAGVGQGSLYRHFPNRESIILAVFEDNIAEIEDLATRPESTLDEILEFIVEQITASTAFVAMLIPAGLEDPRLVEVSVRFTDLLVGKVEGARRAGAIAPEVEAADVVLALAMFAPILLQSDEDSRRDTADRAWRLLRRGLGAKPIR</sequence>
<evidence type="ECO:0000313" key="6">
    <source>
        <dbReference type="EMBL" id="TJZ75921.1"/>
    </source>
</evidence>
<dbReference type="InterPro" id="IPR036271">
    <property type="entry name" value="Tet_transcr_reg_TetR-rel_C_sf"/>
</dbReference>
<dbReference type="Proteomes" id="UP000305109">
    <property type="component" value="Unassembled WGS sequence"/>
</dbReference>
<evidence type="ECO:0000256" key="1">
    <source>
        <dbReference type="ARBA" id="ARBA00023015"/>
    </source>
</evidence>
<evidence type="ECO:0000256" key="3">
    <source>
        <dbReference type="ARBA" id="ARBA00023163"/>
    </source>
</evidence>
<protein>
    <submittedName>
        <fullName evidence="6">TetR/AcrR family transcriptional regulator</fullName>
    </submittedName>
</protein>
<dbReference type="PRINTS" id="PR00455">
    <property type="entry name" value="HTHTETR"/>
</dbReference>
<name>A0ABY2RG57_9NOCA</name>
<dbReference type="PROSITE" id="PS50977">
    <property type="entry name" value="HTH_TETR_2"/>
    <property type="match status" value="1"/>
</dbReference>
<dbReference type="Pfam" id="PF00440">
    <property type="entry name" value="TetR_N"/>
    <property type="match status" value="1"/>
</dbReference>